<evidence type="ECO:0000256" key="3">
    <source>
        <dbReference type="ARBA" id="ARBA00006759"/>
    </source>
</evidence>
<organism evidence="8 9">
    <name type="scientific">Moritella viscosa</name>
    <dbReference type="NCBI Taxonomy" id="80854"/>
    <lineage>
        <taxon>Bacteria</taxon>
        <taxon>Pseudomonadati</taxon>
        <taxon>Pseudomonadota</taxon>
        <taxon>Gammaproteobacteria</taxon>
        <taxon>Alteromonadales</taxon>
        <taxon>Moritellaceae</taxon>
        <taxon>Moritella</taxon>
    </lineage>
</organism>
<keyword evidence="5 7" id="KW-0378">Hydrolase</keyword>
<evidence type="ECO:0000256" key="7">
    <source>
        <dbReference type="HAMAP-Rule" id="MF_01374"/>
    </source>
</evidence>
<dbReference type="UniPathway" id="UPA00619">
    <property type="reaction ID" value="UER00676"/>
</dbReference>
<evidence type="ECO:0000256" key="5">
    <source>
        <dbReference type="ARBA" id="ARBA00022801"/>
    </source>
</evidence>
<dbReference type="Gene3D" id="3.60.15.10">
    <property type="entry name" value="Ribonuclease Z/Hydroxyacylglutathione hydrolase-like"/>
    <property type="match status" value="1"/>
</dbReference>
<dbReference type="Proteomes" id="UP000183794">
    <property type="component" value="Unassembled WGS sequence"/>
</dbReference>
<feature type="binding site" evidence="7">
    <location>
        <position position="132"/>
    </location>
    <ligand>
        <name>Zn(2+)</name>
        <dbReference type="ChEBI" id="CHEBI:29105"/>
        <label>1</label>
    </ligand>
</feature>
<dbReference type="PATRIC" id="fig|80854.5.peg.692"/>
<dbReference type="RefSeq" id="WP_045109100.1">
    <property type="nucleotide sequence ID" value="NZ_FPLD01000011.1"/>
</dbReference>
<dbReference type="Pfam" id="PF16123">
    <property type="entry name" value="HAGH_C"/>
    <property type="match status" value="1"/>
</dbReference>
<comment type="cofactor">
    <cofactor evidence="7">
        <name>Zn(2+)</name>
        <dbReference type="ChEBI" id="CHEBI:29105"/>
    </cofactor>
    <text evidence="7">Binds 2 Zn(2+) ions per subunit.</text>
</comment>
<keyword evidence="6 7" id="KW-0862">Zinc</keyword>
<name>A0A090I9R1_9GAMM</name>
<dbReference type="PIRSF" id="PIRSF005457">
    <property type="entry name" value="Glx"/>
    <property type="match status" value="1"/>
</dbReference>
<dbReference type="PANTHER" id="PTHR43705">
    <property type="entry name" value="HYDROXYACYLGLUTATHIONE HYDROLASE"/>
    <property type="match status" value="1"/>
</dbReference>
<dbReference type="Pfam" id="PF00753">
    <property type="entry name" value="Lactamase_B"/>
    <property type="match status" value="1"/>
</dbReference>
<dbReference type="SUPFAM" id="SSF56281">
    <property type="entry name" value="Metallo-hydrolase/oxidoreductase"/>
    <property type="match status" value="1"/>
</dbReference>
<comment type="subunit">
    <text evidence="7">Monomer.</text>
</comment>
<dbReference type="InterPro" id="IPR050110">
    <property type="entry name" value="Glyoxalase_II_hydrolase"/>
</dbReference>
<keyword evidence="4 7" id="KW-0479">Metal-binding</keyword>
<feature type="binding site" evidence="7">
    <location>
        <position position="132"/>
    </location>
    <ligand>
        <name>Zn(2+)</name>
        <dbReference type="ChEBI" id="CHEBI:29105"/>
        <label>2</label>
    </ligand>
</feature>
<evidence type="ECO:0000256" key="1">
    <source>
        <dbReference type="ARBA" id="ARBA00001623"/>
    </source>
</evidence>
<reference evidence="8 9" key="1">
    <citation type="submission" date="2016-11" db="EMBL/GenBank/DDBJ databases">
        <authorList>
            <person name="Jaros S."/>
            <person name="Januszkiewicz K."/>
            <person name="Wedrychowicz H."/>
        </authorList>
    </citation>
    <scope>NUCLEOTIDE SEQUENCE [LARGE SCALE GENOMIC DNA]</scope>
    <source>
        <strain evidence="8">NVI 5450</strain>
    </source>
</reference>
<comment type="catalytic activity">
    <reaction evidence="1 7">
        <text>an S-(2-hydroxyacyl)glutathione + H2O = a 2-hydroxy carboxylate + glutathione + H(+)</text>
        <dbReference type="Rhea" id="RHEA:21864"/>
        <dbReference type="ChEBI" id="CHEBI:15377"/>
        <dbReference type="ChEBI" id="CHEBI:15378"/>
        <dbReference type="ChEBI" id="CHEBI:57925"/>
        <dbReference type="ChEBI" id="CHEBI:58896"/>
        <dbReference type="ChEBI" id="CHEBI:71261"/>
        <dbReference type="EC" id="3.1.2.6"/>
    </reaction>
</comment>
<gene>
    <name evidence="7" type="primary">gloB</name>
    <name evidence="8" type="ORF">NVI5450_0368</name>
</gene>
<dbReference type="HAMAP" id="MF_01374">
    <property type="entry name" value="Glyoxalase_2"/>
    <property type="match status" value="1"/>
</dbReference>
<dbReference type="HOGENOM" id="CLU_030571_4_1_6"/>
<evidence type="ECO:0000256" key="2">
    <source>
        <dbReference type="ARBA" id="ARBA00004963"/>
    </source>
</evidence>
<dbReference type="InterPro" id="IPR036866">
    <property type="entry name" value="RibonucZ/Hydroxyglut_hydro"/>
</dbReference>
<dbReference type="PANTHER" id="PTHR43705:SF1">
    <property type="entry name" value="HYDROXYACYLGLUTATHIONE HYDROLASE GLOB"/>
    <property type="match status" value="1"/>
</dbReference>
<feature type="binding site" evidence="7">
    <location>
        <position position="170"/>
    </location>
    <ligand>
        <name>Zn(2+)</name>
        <dbReference type="ChEBI" id="CHEBI:29105"/>
        <label>2</label>
    </ligand>
</feature>
<dbReference type="STRING" id="80854.MVIS_0661"/>
<accession>A0A090I9R1</accession>
<dbReference type="GO" id="GO:0019243">
    <property type="term" value="P:methylglyoxal catabolic process to D-lactate via S-lactoyl-glutathione"/>
    <property type="evidence" value="ECO:0007669"/>
    <property type="project" value="UniProtKB-UniRule"/>
</dbReference>
<protein>
    <recommendedName>
        <fullName evidence="7">Hydroxyacylglutathione hydrolase</fullName>
        <ecNumber evidence="7">3.1.2.6</ecNumber>
    </recommendedName>
    <alternativeName>
        <fullName evidence="7">Glyoxalase II</fullName>
        <shortName evidence="7">Glx II</shortName>
    </alternativeName>
</protein>
<dbReference type="OrthoDB" id="9802248at2"/>
<dbReference type="NCBIfam" id="TIGR03413">
    <property type="entry name" value="GSH_gloB"/>
    <property type="match status" value="1"/>
</dbReference>
<feature type="binding site" evidence="7">
    <location>
        <position position="60"/>
    </location>
    <ligand>
        <name>Zn(2+)</name>
        <dbReference type="ChEBI" id="CHEBI:29105"/>
        <label>2</label>
    </ligand>
</feature>
<dbReference type="SMART" id="SM00849">
    <property type="entry name" value="Lactamase_B"/>
    <property type="match status" value="1"/>
</dbReference>
<feature type="binding site" evidence="7">
    <location>
        <position position="57"/>
    </location>
    <ligand>
        <name>Zn(2+)</name>
        <dbReference type="ChEBI" id="CHEBI:29105"/>
        <label>1</label>
    </ligand>
</feature>
<comment type="pathway">
    <text evidence="2 7">Secondary metabolite metabolism; methylglyoxal degradation; (R)-lactate from methylglyoxal: step 2/2.</text>
</comment>
<dbReference type="InterPro" id="IPR035680">
    <property type="entry name" value="Clx_II_MBL"/>
</dbReference>
<sequence>MLEVISIPTFSDNYVWLIKNTENNHCCIVDPGQAEAVLQVMNQQNLILDAILITHHHYDHIDGISDILAASTQPVNIYSSIPIDVEAPVTLVTENSQLNLLDNSLALTVMATPGHKREHVVYYNQTMLFSGDTLFSGGCGRILDGTAAALFSSLQRIKALDEKIQVYPAHEYTQANLMFCYAVEPQNIALKKHIEHTAKLRQQGLPTVPNSLKNEKQINVFLRTNEATVRMAMENKLLDILTSEQAVFTALRVWKDHF</sequence>
<comment type="similarity">
    <text evidence="3 7">Belongs to the metallo-beta-lactamase superfamily. Glyoxalase II family.</text>
</comment>
<evidence type="ECO:0000256" key="4">
    <source>
        <dbReference type="ARBA" id="ARBA00022723"/>
    </source>
</evidence>
<dbReference type="EC" id="3.1.2.6" evidence="7"/>
<dbReference type="GO" id="GO:0046872">
    <property type="term" value="F:metal ion binding"/>
    <property type="evidence" value="ECO:0007669"/>
    <property type="project" value="UniProtKB-KW"/>
</dbReference>
<dbReference type="EMBL" id="FPLD01000011">
    <property type="protein sequence ID" value="SGY84232.1"/>
    <property type="molecule type" value="Genomic_DNA"/>
</dbReference>
<dbReference type="GO" id="GO:0004416">
    <property type="term" value="F:hydroxyacylglutathione hydrolase activity"/>
    <property type="evidence" value="ECO:0007669"/>
    <property type="project" value="UniProtKB-UniRule"/>
</dbReference>
<feature type="binding site" evidence="7">
    <location>
        <position position="55"/>
    </location>
    <ligand>
        <name>Zn(2+)</name>
        <dbReference type="ChEBI" id="CHEBI:29105"/>
        <label>1</label>
    </ligand>
</feature>
<dbReference type="CDD" id="cd07723">
    <property type="entry name" value="hydroxyacylglutathione_hydrolase_MBL-fold"/>
    <property type="match status" value="1"/>
</dbReference>
<comment type="function">
    <text evidence="7">Thiolesterase that catalyzes the hydrolysis of S-D-lactoyl-glutathione to form glutathione and D-lactic acid.</text>
</comment>
<dbReference type="InterPro" id="IPR032282">
    <property type="entry name" value="HAGH_C"/>
</dbReference>
<feature type="binding site" evidence="7">
    <location>
        <position position="59"/>
    </location>
    <ligand>
        <name>Zn(2+)</name>
        <dbReference type="ChEBI" id="CHEBI:29105"/>
        <label>2</label>
    </ligand>
</feature>
<evidence type="ECO:0000313" key="9">
    <source>
        <dbReference type="Proteomes" id="UP000183794"/>
    </source>
</evidence>
<evidence type="ECO:0000256" key="6">
    <source>
        <dbReference type="ARBA" id="ARBA00022833"/>
    </source>
</evidence>
<feature type="binding site" evidence="7">
    <location>
        <position position="115"/>
    </location>
    <ligand>
        <name>Zn(2+)</name>
        <dbReference type="ChEBI" id="CHEBI:29105"/>
        <label>1</label>
    </ligand>
</feature>
<dbReference type="InterPro" id="IPR017782">
    <property type="entry name" value="Hydroxyacylglutathione_Hdrlase"/>
</dbReference>
<dbReference type="AlphaFoldDB" id="A0A090I9R1"/>
<dbReference type="KEGG" id="mvs:MVIS_0661"/>
<evidence type="ECO:0000313" key="8">
    <source>
        <dbReference type="EMBL" id="SGY84232.1"/>
    </source>
</evidence>
<dbReference type="InterPro" id="IPR001279">
    <property type="entry name" value="Metallo-B-lactamas"/>
</dbReference>
<proteinExistence type="inferred from homology"/>